<dbReference type="AlphaFoldDB" id="A0A176S769"/>
<dbReference type="EMBL" id="LUTY01000126">
    <property type="protein sequence ID" value="OAD23860.1"/>
    <property type="molecule type" value="Genomic_DNA"/>
</dbReference>
<sequence>MAQFNTPDEAFKAWNEVIKIRDKAIEEQKKRCEWQHEVSRREFFAKLTRRASLKH</sequence>
<name>A0A176S769_9GAMM</name>
<reference evidence="1 2" key="1">
    <citation type="submission" date="2016-05" db="EMBL/GenBank/DDBJ databases">
        <title>Single-cell genome of chain-forming Candidatus Thiomargarita nelsonii and comparison to other large sulfur-oxidizing bacteria.</title>
        <authorList>
            <person name="Winkel M."/>
            <person name="Salman V."/>
            <person name="Woyke T."/>
            <person name="Schulz-Vogt H."/>
            <person name="Richter M."/>
            <person name="Flood B."/>
            <person name="Bailey J."/>
            <person name="Amann R."/>
            <person name="Mussmann M."/>
        </authorList>
    </citation>
    <scope>NUCLEOTIDE SEQUENCE [LARGE SCALE GENOMIC DNA]</scope>
    <source>
        <strain evidence="1 2">THI036</strain>
    </source>
</reference>
<evidence type="ECO:0000313" key="1">
    <source>
        <dbReference type="EMBL" id="OAD23860.1"/>
    </source>
</evidence>
<gene>
    <name evidence="1" type="ORF">THIOM_000292</name>
</gene>
<dbReference type="Proteomes" id="UP000076962">
    <property type="component" value="Unassembled WGS sequence"/>
</dbReference>
<evidence type="ECO:0000313" key="2">
    <source>
        <dbReference type="Proteomes" id="UP000076962"/>
    </source>
</evidence>
<proteinExistence type="predicted"/>
<organism evidence="1 2">
    <name type="scientific">Candidatus Thiomargarita nelsonii</name>
    <dbReference type="NCBI Taxonomy" id="1003181"/>
    <lineage>
        <taxon>Bacteria</taxon>
        <taxon>Pseudomonadati</taxon>
        <taxon>Pseudomonadota</taxon>
        <taxon>Gammaproteobacteria</taxon>
        <taxon>Thiotrichales</taxon>
        <taxon>Thiotrichaceae</taxon>
        <taxon>Thiomargarita</taxon>
    </lineage>
</organism>
<keyword evidence="2" id="KW-1185">Reference proteome</keyword>
<accession>A0A176S769</accession>
<protein>
    <submittedName>
        <fullName evidence="1">Uncharacterized protein</fullName>
    </submittedName>
</protein>
<comment type="caution">
    <text evidence="1">The sequence shown here is derived from an EMBL/GenBank/DDBJ whole genome shotgun (WGS) entry which is preliminary data.</text>
</comment>